<sequence>MPQSGLLISLFLLISTHSVLVSLFSTKQAVPSNSTRCHSFHFLPSPPSLSLFHCLALPCYSSSQSRQGLLLFFPCSFTLSFQCHLLGDILFFWPAKENNVKEKEQEALLKPKSTCEETIRRPVCAHIL</sequence>
<dbReference type="Proteomes" id="UP001224890">
    <property type="component" value="Unassembled WGS sequence"/>
</dbReference>
<comment type="caution">
    <text evidence="2">The sequence shown here is derived from an EMBL/GenBank/DDBJ whole genome shotgun (WGS) entry which is preliminary data.</text>
</comment>
<organism evidence="2 3">
    <name type="scientific">Colletotrichum godetiae</name>
    <dbReference type="NCBI Taxonomy" id="1209918"/>
    <lineage>
        <taxon>Eukaryota</taxon>
        <taxon>Fungi</taxon>
        <taxon>Dikarya</taxon>
        <taxon>Ascomycota</taxon>
        <taxon>Pezizomycotina</taxon>
        <taxon>Sordariomycetes</taxon>
        <taxon>Hypocreomycetidae</taxon>
        <taxon>Glomerellales</taxon>
        <taxon>Glomerellaceae</taxon>
        <taxon>Colletotrichum</taxon>
        <taxon>Colletotrichum acutatum species complex</taxon>
    </lineage>
</organism>
<dbReference type="RefSeq" id="XP_060427983.1">
    <property type="nucleotide sequence ID" value="XM_060565910.1"/>
</dbReference>
<evidence type="ECO:0000313" key="2">
    <source>
        <dbReference type="EMBL" id="KAK1673980.1"/>
    </source>
</evidence>
<evidence type="ECO:0000256" key="1">
    <source>
        <dbReference type="SAM" id="SignalP"/>
    </source>
</evidence>
<dbReference type="GeneID" id="85450436"/>
<dbReference type="AlphaFoldDB" id="A0AAJ0AHH2"/>
<proteinExistence type="predicted"/>
<gene>
    <name evidence="2" type="ORF">BDP55DRAFT_195585</name>
</gene>
<reference evidence="2" key="1">
    <citation type="submission" date="2021-06" db="EMBL/GenBank/DDBJ databases">
        <title>Comparative genomics, transcriptomics and evolutionary studies reveal genomic signatures of adaptation to plant cell wall in hemibiotrophic fungi.</title>
        <authorList>
            <consortium name="DOE Joint Genome Institute"/>
            <person name="Baroncelli R."/>
            <person name="Diaz J.F."/>
            <person name="Benocci T."/>
            <person name="Peng M."/>
            <person name="Battaglia E."/>
            <person name="Haridas S."/>
            <person name="Andreopoulos W."/>
            <person name="Labutti K."/>
            <person name="Pangilinan J."/>
            <person name="Floch G.L."/>
            <person name="Makela M.R."/>
            <person name="Henrissat B."/>
            <person name="Grigoriev I.V."/>
            <person name="Crouch J.A."/>
            <person name="De Vries R.P."/>
            <person name="Sukno S.A."/>
            <person name="Thon M.R."/>
        </authorList>
    </citation>
    <scope>NUCLEOTIDE SEQUENCE</scope>
    <source>
        <strain evidence="2">CBS 193.32</strain>
    </source>
</reference>
<evidence type="ECO:0000313" key="3">
    <source>
        <dbReference type="Proteomes" id="UP001224890"/>
    </source>
</evidence>
<evidence type="ECO:0008006" key="4">
    <source>
        <dbReference type="Google" id="ProtNLM"/>
    </source>
</evidence>
<keyword evidence="1" id="KW-0732">Signal</keyword>
<keyword evidence="3" id="KW-1185">Reference proteome</keyword>
<accession>A0AAJ0AHH2</accession>
<dbReference type="EMBL" id="JAHMHR010000028">
    <property type="protein sequence ID" value="KAK1673980.1"/>
    <property type="molecule type" value="Genomic_DNA"/>
</dbReference>
<feature type="signal peptide" evidence="1">
    <location>
        <begin position="1"/>
        <end position="18"/>
    </location>
</feature>
<feature type="chain" id="PRO_5042540540" description="Secreted protein" evidence="1">
    <location>
        <begin position="19"/>
        <end position="128"/>
    </location>
</feature>
<name>A0AAJ0AHH2_9PEZI</name>
<protein>
    <recommendedName>
        <fullName evidence="4">Secreted protein</fullName>
    </recommendedName>
</protein>